<gene>
    <name evidence="7" type="ORF">IV44_GL000397</name>
</gene>
<evidence type="ECO:0000313" key="7">
    <source>
        <dbReference type="EMBL" id="KRN92111.1"/>
    </source>
</evidence>
<evidence type="ECO:0000259" key="6">
    <source>
        <dbReference type="PROSITE" id="PS50173"/>
    </source>
</evidence>
<dbReference type="InterPro" id="IPR017961">
    <property type="entry name" value="DNA_pol_Y-fam_little_finger"/>
</dbReference>
<sequence>MYMYDYRYEPHRLVFMIDNKSFFASCESIRLGLNPMKSVLAVISHQPESSWGSGLIMAASPLAKRKYGLHNIMRARNLPSKKEAPGLMLVDPHMNLYIKRSMQVLDIFHKYAADEDIHMYSIDEGMIDMTNSWKLFGDDPYYVARKIQKDIHDTLGLYTTCGIGENPLLAKLAMDISAKHRESMIDFWHYIDVPDTIWRIPKLEDVWGINTKTADHLRRLGINNMYDLAHSNPEIMKREFGVIGEQLYAMSWGVDRSIIMNKYIPKAKSYSNSQVLNRDYYDQRQIEIVIREIGEQVAARIRAHDLRTGKIGLFIGYSFDSIDPDHPRGGFNVQKKITPTNDNHDLTTQLIDLFRSKWQGEGVRNIGVDYGDLSLDTSQQFNLFVKPDLQVKRKTLDKTVDSLRKKYGFSSVVKASSLLPGATAIRRSKLVGGHNGGNAYE</sequence>
<dbReference type="InterPro" id="IPR043128">
    <property type="entry name" value="Rev_trsase/Diguanyl_cyclase"/>
</dbReference>
<dbReference type="Proteomes" id="UP000051529">
    <property type="component" value="Unassembled WGS sequence"/>
</dbReference>
<dbReference type="PANTHER" id="PTHR11076:SF35">
    <property type="entry name" value="DNA REPAIR PROTEIN HOMOLOG YOBH"/>
    <property type="match status" value="1"/>
</dbReference>
<evidence type="ECO:0000256" key="1">
    <source>
        <dbReference type="ARBA" id="ARBA00010945"/>
    </source>
</evidence>
<evidence type="ECO:0000256" key="2">
    <source>
        <dbReference type="ARBA" id="ARBA00022457"/>
    </source>
</evidence>
<dbReference type="GO" id="GO:0003684">
    <property type="term" value="F:damaged DNA binding"/>
    <property type="evidence" value="ECO:0007669"/>
    <property type="project" value="InterPro"/>
</dbReference>
<dbReference type="CDD" id="cd01700">
    <property type="entry name" value="PolY_Pol_V_umuC"/>
    <property type="match status" value="1"/>
</dbReference>
<dbReference type="GO" id="GO:0009432">
    <property type="term" value="P:SOS response"/>
    <property type="evidence" value="ECO:0007669"/>
    <property type="project" value="TreeGrafter"/>
</dbReference>
<dbReference type="Gene3D" id="3.40.1170.60">
    <property type="match status" value="1"/>
</dbReference>
<comment type="similarity">
    <text evidence="1">Belongs to the DNA polymerase type-Y family.</text>
</comment>
<dbReference type="PATRIC" id="fig|695563.3.peg.446"/>
<keyword evidence="2" id="KW-0515">Mutator protein</keyword>
<reference evidence="7 8" key="1">
    <citation type="journal article" date="2015" name="Genome Announc.">
        <title>Expanding the biotechnology potential of lactobacilli through comparative genomics of 213 strains and associated genera.</title>
        <authorList>
            <person name="Sun Z."/>
            <person name="Harris H.M."/>
            <person name="McCann A."/>
            <person name="Guo C."/>
            <person name="Argimon S."/>
            <person name="Zhang W."/>
            <person name="Yang X."/>
            <person name="Jeffery I.B."/>
            <person name="Cooney J.C."/>
            <person name="Kagawa T.F."/>
            <person name="Liu W."/>
            <person name="Song Y."/>
            <person name="Salvetti E."/>
            <person name="Wrobel A."/>
            <person name="Rasinkangas P."/>
            <person name="Parkhill J."/>
            <person name="Rea M.C."/>
            <person name="O'Sullivan O."/>
            <person name="Ritari J."/>
            <person name="Douillard F.P."/>
            <person name="Paul Ross R."/>
            <person name="Yang R."/>
            <person name="Briner A.E."/>
            <person name="Felis G.E."/>
            <person name="de Vos W.M."/>
            <person name="Barrangou R."/>
            <person name="Klaenhammer T.R."/>
            <person name="Caufield P.W."/>
            <person name="Cui Y."/>
            <person name="Zhang H."/>
            <person name="O'Toole P.W."/>
        </authorList>
    </citation>
    <scope>NUCLEOTIDE SEQUENCE [LARGE SCALE GENOMIC DNA]</scope>
    <source>
        <strain evidence="7 8">DSM 16698</strain>
    </source>
</reference>
<organism evidence="7 8">
    <name type="scientific">Lactobacillus amylovorus subsp. animalium DSM 16698</name>
    <dbReference type="NCBI Taxonomy" id="695563"/>
    <lineage>
        <taxon>Bacteria</taxon>
        <taxon>Bacillati</taxon>
        <taxon>Bacillota</taxon>
        <taxon>Bacilli</taxon>
        <taxon>Lactobacillales</taxon>
        <taxon>Lactobacillaceae</taxon>
        <taxon>Lactobacillus</taxon>
        <taxon>Lactobacillus amylovorus subsp. animalium</taxon>
    </lineage>
</organism>
<dbReference type="InterPro" id="IPR036775">
    <property type="entry name" value="DNA_pol_Y-fam_lit_finger_sf"/>
</dbReference>
<dbReference type="GO" id="GO:0005829">
    <property type="term" value="C:cytosol"/>
    <property type="evidence" value="ECO:0007669"/>
    <property type="project" value="TreeGrafter"/>
</dbReference>
<evidence type="ECO:0000256" key="4">
    <source>
        <dbReference type="ARBA" id="ARBA00022705"/>
    </source>
</evidence>
<evidence type="ECO:0000313" key="8">
    <source>
        <dbReference type="Proteomes" id="UP000051529"/>
    </source>
</evidence>
<dbReference type="GO" id="GO:0003887">
    <property type="term" value="F:DNA-directed DNA polymerase activity"/>
    <property type="evidence" value="ECO:0007669"/>
    <property type="project" value="UniProtKB-KW"/>
</dbReference>
<dbReference type="EMBL" id="JQBQ01000016">
    <property type="protein sequence ID" value="KRN92111.1"/>
    <property type="molecule type" value="Genomic_DNA"/>
</dbReference>
<keyword evidence="7" id="KW-0808">Transferase</keyword>
<dbReference type="GO" id="GO:0006260">
    <property type="term" value="P:DNA replication"/>
    <property type="evidence" value="ECO:0007669"/>
    <property type="project" value="UniProtKB-KW"/>
</dbReference>
<keyword evidence="5" id="KW-0239">DNA-directed DNA polymerase</keyword>
<dbReference type="Gene3D" id="1.10.150.20">
    <property type="entry name" value="5' to 3' exonuclease, C-terminal subdomain"/>
    <property type="match status" value="1"/>
</dbReference>
<dbReference type="InterPro" id="IPR050116">
    <property type="entry name" value="DNA_polymerase-Y"/>
</dbReference>
<dbReference type="PROSITE" id="PS50173">
    <property type="entry name" value="UMUC"/>
    <property type="match status" value="1"/>
</dbReference>
<dbReference type="Gene3D" id="3.30.1490.100">
    <property type="entry name" value="DNA polymerase, Y-family, little finger domain"/>
    <property type="match status" value="1"/>
</dbReference>
<dbReference type="InterPro" id="IPR001126">
    <property type="entry name" value="UmuC"/>
</dbReference>
<accession>A0A0R2KR07</accession>
<protein>
    <submittedName>
        <fullName evidence="7">Nucleotidyltransferase dna polymerase for dna repair</fullName>
    </submittedName>
</protein>
<dbReference type="Gene3D" id="3.30.70.270">
    <property type="match status" value="1"/>
</dbReference>
<dbReference type="PANTHER" id="PTHR11076">
    <property type="entry name" value="DNA REPAIR POLYMERASE UMUC / TRANSFERASE FAMILY MEMBER"/>
    <property type="match status" value="1"/>
</dbReference>
<dbReference type="InterPro" id="IPR043502">
    <property type="entry name" value="DNA/RNA_pol_sf"/>
</dbReference>
<dbReference type="Pfam" id="PF00817">
    <property type="entry name" value="IMS"/>
    <property type="match status" value="1"/>
</dbReference>
<dbReference type="GO" id="GO:0042276">
    <property type="term" value="P:error-prone translesion synthesis"/>
    <property type="evidence" value="ECO:0007669"/>
    <property type="project" value="TreeGrafter"/>
</dbReference>
<dbReference type="GO" id="GO:0006281">
    <property type="term" value="P:DNA repair"/>
    <property type="evidence" value="ECO:0007669"/>
    <property type="project" value="InterPro"/>
</dbReference>
<keyword evidence="3" id="KW-0548">Nucleotidyltransferase</keyword>
<dbReference type="SUPFAM" id="SSF100879">
    <property type="entry name" value="Lesion bypass DNA polymerase (Y-family), little finger domain"/>
    <property type="match status" value="1"/>
</dbReference>
<dbReference type="SUPFAM" id="SSF56672">
    <property type="entry name" value="DNA/RNA polymerases"/>
    <property type="match status" value="1"/>
</dbReference>
<evidence type="ECO:0000256" key="5">
    <source>
        <dbReference type="ARBA" id="ARBA00022932"/>
    </source>
</evidence>
<keyword evidence="4" id="KW-0235">DNA replication</keyword>
<name>A0A0R2KR07_LACAM</name>
<comment type="caution">
    <text evidence="7">The sequence shown here is derived from an EMBL/GenBank/DDBJ whole genome shotgun (WGS) entry which is preliminary data.</text>
</comment>
<dbReference type="Pfam" id="PF11799">
    <property type="entry name" value="IMS_C"/>
    <property type="match status" value="1"/>
</dbReference>
<proteinExistence type="inferred from homology"/>
<feature type="domain" description="UmuC" evidence="6">
    <location>
        <begin position="14"/>
        <end position="210"/>
    </location>
</feature>
<evidence type="ECO:0000256" key="3">
    <source>
        <dbReference type="ARBA" id="ARBA00022695"/>
    </source>
</evidence>
<dbReference type="AlphaFoldDB" id="A0A0R2KR07"/>